<dbReference type="InterPro" id="IPR007213">
    <property type="entry name" value="Ppm1/Ppm2/Tcmp"/>
</dbReference>
<evidence type="ECO:0000256" key="5">
    <source>
        <dbReference type="ARBA" id="ARBA00022691"/>
    </source>
</evidence>
<keyword evidence="3 6" id="KW-0489">Methyltransferase</keyword>
<dbReference type="Gene3D" id="3.40.50.150">
    <property type="entry name" value="Vaccinia Virus protein VP39"/>
    <property type="match status" value="1"/>
</dbReference>
<dbReference type="AlphaFoldDB" id="A0A2S8BDN5"/>
<comment type="similarity">
    <text evidence="2 6">Belongs to the UPF0677 family.</text>
</comment>
<dbReference type="NCBIfam" id="TIGR00027">
    <property type="entry name" value="mthyl_TIGR00027"/>
    <property type="match status" value="1"/>
</dbReference>
<evidence type="ECO:0000256" key="1">
    <source>
        <dbReference type="ARBA" id="ARBA00003907"/>
    </source>
</evidence>
<dbReference type="PANTHER" id="PTHR43619:SF2">
    <property type="entry name" value="S-ADENOSYL-L-METHIONINE-DEPENDENT METHYLTRANSFERASES SUPERFAMILY PROTEIN"/>
    <property type="match status" value="1"/>
</dbReference>
<dbReference type="InterPro" id="IPR011610">
    <property type="entry name" value="SAM_mthyl_Trfase_ML2640-like"/>
</dbReference>
<evidence type="ECO:0000256" key="2">
    <source>
        <dbReference type="ARBA" id="ARBA00008138"/>
    </source>
</evidence>
<evidence type="ECO:0000256" key="3">
    <source>
        <dbReference type="ARBA" id="ARBA00022603"/>
    </source>
</evidence>
<organism evidence="7 8">
    <name type="scientific">Mycobacterium talmoniae</name>
    <dbReference type="NCBI Taxonomy" id="1858794"/>
    <lineage>
        <taxon>Bacteria</taxon>
        <taxon>Bacillati</taxon>
        <taxon>Actinomycetota</taxon>
        <taxon>Actinomycetes</taxon>
        <taxon>Mycobacteriales</taxon>
        <taxon>Mycobacteriaceae</taxon>
        <taxon>Mycobacterium</taxon>
    </lineage>
</organism>
<evidence type="ECO:0000313" key="8">
    <source>
        <dbReference type="Proteomes" id="UP000238296"/>
    </source>
</evidence>
<dbReference type="GO" id="GO:0008168">
    <property type="term" value="F:methyltransferase activity"/>
    <property type="evidence" value="ECO:0007669"/>
    <property type="project" value="UniProtKB-UniRule"/>
</dbReference>
<reference evidence="7 8" key="1">
    <citation type="journal article" date="2017" name="Int. J. Syst. Evol. Microbiol.">
        <title>Mycobacterium talmoniae sp. nov., a slowly growing mycobacterium isolated from human respiratory samples.</title>
        <authorList>
            <person name="Davidson R.M."/>
            <person name="DeGroote M.A."/>
            <person name="Marola J.L."/>
            <person name="Buss S."/>
            <person name="Jones V."/>
            <person name="McNeil M.R."/>
            <person name="Freifeld A.G."/>
            <person name="Elaine Epperson L."/>
            <person name="Hasan N.A."/>
            <person name="Jackson M."/>
            <person name="Iwen P.C."/>
            <person name="Salfinger M."/>
            <person name="Strong M."/>
        </authorList>
    </citation>
    <scope>NUCLEOTIDE SEQUENCE [LARGE SCALE GENOMIC DNA]</scope>
    <source>
        <strain evidence="7 8">ATCC BAA-2683</strain>
    </source>
</reference>
<name>A0A2S8BDN5_9MYCO</name>
<dbReference type="PANTHER" id="PTHR43619">
    <property type="entry name" value="S-ADENOSYL-L-METHIONINE-DEPENDENT METHYLTRANSFERASE YKTD-RELATED"/>
    <property type="match status" value="1"/>
</dbReference>
<keyword evidence="4 7" id="KW-0808">Transferase</keyword>
<dbReference type="EMBL" id="PPEA01000719">
    <property type="protein sequence ID" value="PQM44758.1"/>
    <property type="molecule type" value="Genomic_DNA"/>
</dbReference>
<protein>
    <recommendedName>
        <fullName evidence="6">S-adenosyl-L-methionine-dependent methyltransferase</fullName>
        <ecNumber evidence="6">2.1.1.-</ecNumber>
    </recommendedName>
</protein>
<evidence type="ECO:0000256" key="4">
    <source>
        <dbReference type="ARBA" id="ARBA00022679"/>
    </source>
</evidence>
<proteinExistence type="inferred from homology"/>
<dbReference type="InterPro" id="IPR029063">
    <property type="entry name" value="SAM-dependent_MTases_sf"/>
</dbReference>
<gene>
    <name evidence="7" type="ORF">C1Y40_05083</name>
</gene>
<dbReference type="EC" id="2.1.1.-" evidence="6"/>
<evidence type="ECO:0000256" key="6">
    <source>
        <dbReference type="RuleBase" id="RU362030"/>
    </source>
</evidence>
<comment type="function">
    <text evidence="1 6">Exhibits S-adenosyl-L-methionine-dependent methyltransferase activity.</text>
</comment>
<accession>A0A2S8BDN5</accession>
<dbReference type="Proteomes" id="UP000238296">
    <property type="component" value="Unassembled WGS sequence"/>
</dbReference>
<keyword evidence="5 6" id="KW-0949">S-adenosyl-L-methionine</keyword>
<dbReference type="GO" id="GO:0032259">
    <property type="term" value="P:methylation"/>
    <property type="evidence" value="ECO:0007669"/>
    <property type="project" value="UniProtKB-KW"/>
</dbReference>
<sequence length="153" mass="16911">MAIDLRHDWAAALTQAGFDPGQRSAWSAEGLLPFLPPEAQDRLLDHLTALSTAGSRLATENLANAGESVPMMRDRMHEAVDRWRQHGFDVDMTDLWYAGDRHDVIDYLNSHGWDAAGTSVAELTAAHGISTQTDDEDEAAMFRSLAYVTARRT</sequence>
<evidence type="ECO:0000313" key="7">
    <source>
        <dbReference type="EMBL" id="PQM44758.1"/>
    </source>
</evidence>
<comment type="caution">
    <text evidence="7">The sequence shown here is derived from an EMBL/GenBank/DDBJ whole genome shotgun (WGS) entry which is preliminary data.</text>
</comment>
<dbReference type="Pfam" id="PF04072">
    <property type="entry name" value="LCM"/>
    <property type="match status" value="1"/>
</dbReference>
<dbReference type="SUPFAM" id="SSF53335">
    <property type="entry name" value="S-adenosyl-L-methionine-dependent methyltransferases"/>
    <property type="match status" value="1"/>
</dbReference>